<dbReference type="InterPro" id="IPR027417">
    <property type="entry name" value="P-loop_NTPase"/>
</dbReference>
<dbReference type="RefSeq" id="WP_141200444.1">
    <property type="nucleotide sequence ID" value="NZ_CP041186.1"/>
</dbReference>
<dbReference type="OrthoDB" id="9810148at2"/>
<dbReference type="Proteomes" id="UP000315995">
    <property type="component" value="Chromosome"/>
</dbReference>
<reference evidence="9 10" key="1">
    <citation type="submission" date="2019-06" db="EMBL/GenBank/DDBJ databases">
        <title>Persicimonas caeni gen. nov., sp. nov., a predatory bacterium isolated from solar saltern.</title>
        <authorList>
            <person name="Wang S."/>
        </authorList>
    </citation>
    <scope>NUCLEOTIDE SEQUENCE [LARGE SCALE GENOMIC DNA]</scope>
    <source>
        <strain evidence="9 10">YN101</strain>
    </source>
</reference>
<dbReference type="Gene3D" id="3.40.50.300">
    <property type="entry name" value="P-loop containing nucleotide triphosphate hydrolases"/>
    <property type="match status" value="1"/>
</dbReference>
<dbReference type="AlphaFoldDB" id="A0A4Y6Q0A3"/>
<dbReference type="GO" id="GO:0006261">
    <property type="term" value="P:DNA-templated DNA replication"/>
    <property type="evidence" value="ECO:0007669"/>
    <property type="project" value="TreeGrafter"/>
</dbReference>
<keyword evidence="4 9" id="KW-0548">Nucleotidyltransferase</keyword>
<dbReference type="SUPFAM" id="SSF52540">
    <property type="entry name" value="P-loop containing nucleoside triphosphate hydrolases"/>
    <property type="match status" value="1"/>
</dbReference>
<evidence type="ECO:0000256" key="7">
    <source>
        <dbReference type="ARBA" id="ARBA00049244"/>
    </source>
</evidence>
<dbReference type="FunFam" id="3.40.50.300:FF:001255">
    <property type="entry name" value="DNA polymerase III subunit delta"/>
    <property type="match status" value="1"/>
</dbReference>
<name>A0A4Y6Q0A3_PERCE</name>
<evidence type="ECO:0000256" key="2">
    <source>
        <dbReference type="ARBA" id="ARBA00014363"/>
    </source>
</evidence>
<accession>A0A5B8YBF4</accession>
<accession>A0A4Y6Q0A3</accession>
<dbReference type="GO" id="GO:0008408">
    <property type="term" value="F:3'-5' exonuclease activity"/>
    <property type="evidence" value="ECO:0007669"/>
    <property type="project" value="InterPro"/>
</dbReference>
<organism evidence="9 10">
    <name type="scientific">Persicimonas caeni</name>
    <dbReference type="NCBI Taxonomy" id="2292766"/>
    <lineage>
        <taxon>Bacteria</taxon>
        <taxon>Deltaproteobacteria</taxon>
        <taxon>Bradymonadales</taxon>
        <taxon>Bradymonadaceae</taxon>
        <taxon>Persicimonas</taxon>
    </lineage>
</organism>
<dbReference type="InterPro" id="IPR004622">
    <property type="entry name" value="DNA_pol_HolB"/>
</dbReference>
<keyword evidence="5" id="KW-0235">DNA replication</keyword>
<gene>
    <name evidence="9" type="primary">holB</name>
    <name evidence="9" type="ORF">FIV42_25610</name>
</gene>
<evidence type="ECO:0000256" key="4">
    <source>
        <dbReference type="ARBA" id="ARBA00022695"/>
    </source>
</evidence>
<evidence type="ECO:0000313" key="10">
    <source>
        <dbReference type="Proteomes" id="UP000315995"/>
    </source>
</evidence>
<dbReference type="EMBL" id="CP041186">
    <property type="protein sequence ID" value="QDG53994.1"/>
    <property type="molecule type" value="Genomic_DNA"/>
</dbReference>
<evidence type="ECO:0000256" key="6">
    <source>
        <dbReference type="ARBA" id="ARBA00022932"/>
    </source>
</evidence>
<dbReference type="GO" id="GO:0003887">
    <property type="term" value="F:DNA-directed DNA polymerase activity"/>
    <property type="evidence" value="ECO:0007669"/>
    <property type="project" value="UniProtKB-KW"/>
</dbReference>
<evidence type="ECO:0000256" key="3">
    <source>
        <dbReference type="ARBA" id="ARBA00022679"/>
    </source>
</evidence>
<evidence type="ECO:0000256" key="1">
    <source>
        <dbReference type="ARBA" id="ARBA00012417"/>
    </source>
</evidence>
<dbReference type="PANTHER" id="PTHR11669:SF8">
    <property type="entry name" value="DNA POLYMERASE III SUBUNIT DELTA"/>
    <property type="match status" value="1"/>
</dbReference>
<dbReference type="Pfam" id="PF13177">
    <property type="entry name" value="DNA_pol3_delta2"/>
    <property type="match status" value="1"/>
</dbReference>
<feature type="domain" description="DNA polymerase III delta subunit C-terminal" evidence="8">
    <location>
        <begin position="221"/>
        <end position="334"/>
    </location>
</feature>
<comment type="catalytic activity">
    <reaction evidence="7">
        <text>DNA(n) + a 2'-deoxyribonucleoside 5'-triphosphate = DNA(n+1) + diphosphate</text>
        <dbReference type="Rhea" id="RHEA:22508"/>
        <dbReference type="Rhea" id="RHEA-COMP:17339"/>
        <dbReference type="Rhea" id="RHEA-COMP:17340"/>
        <dbReference type="ChEBI" id="CHEBI:33019"/>
        <dbReference type="ChEBI" id="CHEBI:61560"/>
        <dbReference type="ChEBI" id="CHEBI:173112"/>
        <dbReference type="EC" id="2.7.7.7"/>
    </reaction>
</comment>
<evidence type="ECO:0000313" key="9">
    <source>
        <dbReference type="EMBL" id="QDG53994.1"/>
    </source>
</evidence>
<dbReference type="InterPro" id="IPR050238">
    <property type="entry name" value="DNA_Rep/Repair_Clamp_Loader"/>
</dbReference>
<dbReference type="Pfam" id="PF09115">
    <property type="entry name" value="DNApol3-delta_C"/>
    <property type="match status" value="1"/>
</dbReference>
<evidence type="ECO:0000256" key="5">
    <source>
        <dbReference type="ARBA" id="ARBA00022705"/>
    </source>
</evidence>
<keyword evidence="10" id="KW-1185">Reference proteome</keyword>
<dbReference type="GO" id="GO:0009360">
    <property type="term" value="C:DNA polymerase III complex"/>
    <property type="evidence" value="ECO:0007669"/>
    <property type="project" value="InterPro"/>
</dbReference>
<protein>
    <recommendedName>
        <fullName evidence="2">DNA polymerase III subunit delta'</fullName>
        <ecNumber evidence="1">2.7.7.7</ecNumber>
    </recommendedName>
</protein>
<evidence type="ECO:0000259" key="8">
    <source>
        <dbReference type="Pfam" id="PF09115"/>
    </source>
</evidence>
<keyword evidence="6" id="KW-0239">DNA-directed DNA polymerase</keyword>
<sequence length="341" mass="38211">MLHWSQIRGQERPLDILKTALNTGRVHHAYLFTGLQGVGKFLTAQTFAAVVNCAHRPEGEFRDACGECSSCRKIDGRQHPDVLFVEPEKGRIKIAQIREIQKAAMKAPYEGRFRIVLIDDAHTMTEEAANALLKTLEEPSKRMRLILVTDQPHGLLDTIISRCQVLRFGALEESDVVELLDELLEENEDIERPDAKLLEVAAGYGEGSVGRTFAVVESGMLDARREFVEQIVNLPAGQPVPLLDLAEELSSNKNELERKLDVLKLFLRDVMLYKAAGNADRLINTDLVDLVASYSDRVSLDELLGLLDEIREAQRLLMRNVHAQLITENLLGNFRRHGASA</sequence>
<proteinExistence type="predicted"/>
<dbReference type="Gene3D" id="1.20.272.10">
    <property type="match status" value="1"/>
</dbReference>
<keyword evidence="3 9" id="KW-0808">Transferase</keyword>
<dbReference type="EC" id="2.7.7.7" evidence="1"/>
<dbReference type="NCBIfam" id="TIGR00678">
    <property type="entry name" value="holB"/>
    <property type="match status" value="1"/>
</dbReference>
<dbReference type="PANTHER" id="PTHR11669">
    <property type="entry name" value="REPLICATION FACTOR C / DNA POLYMERASE III GAMMA-TAU SUBUNIT"/>
    <property type="match status" value="1"/>
</dbReference>
<dbReference type="InterPro" id="IPR015199">
    <property type="entry name" value="DNA_pol_III_delta_C"/>
</dbReference>
<dbReference type="GO" id="GO:0003677">
    <property type="term" value="F:DNA binding"/>
    <property type="evidence" value="ECO:0007669"/>
    <property type="project" value="InterPro"/>
</dbReference>